<dbReference type="AlphaFoldDB" id="A0A915ZYU4"/>
<sequence>MGKMIISKRPNMGSHSFKGNIWKLRLSMTYHVILFHHSSKYKRRPAHRIFEAVGSSDLWMWESATLF</sequence>
<proteinExistence type="predicted"/>
<comment type="caution">
    <text evidence="1">The sequence shown here is derived from an EMBL/GenBank/DDBJ whole genome shotgun (WGS) entry which is preliminary data.</text>
</comment>
<accession>A0A915ZYU4</accession>
<reference evidence="1" key="1">
    <citation type="submission" date="2020-05" db="EMBL/GenBank/DDBJ databases">
        <authorList>
            <person name="Rincon C."/>
            <person name="Sanders R I."/>
            <person name="Robbins C."/>
            <person name="Chaturvedi A."/>
        </authorList>
    </citation>
    <scope>NUCLEOTIDE SEQUENCE</scope>
    <source>
        <strain evidence="1">CHB12</strain>
    </source>
</reference>
<organism evidence="1 2">
    <name type="scientific">Rhizophagus irregularis</name>
    <dbReference type="NCBI Taxonomy" id="588596"/>
    <lineage>
        <taxon>Eukaryota</taxon>
        <taxon>Fungi</taxon>
        <taxon>Fungi incertae sedis</taxon>
        <taxon>Mucoromycota</taxon>
        <taxon>Glomeromycotina</taxon>
        <taxon>Glomeromycetes</taxon>
        <taxon>Glomerales</taxon>
        <taxon>Glomeraceae</taxon>
        <taxon>Rhizophagus</taxon>
    </lineage>
</organism>
<protein>
    <submittedName>
        <fullName evidence="1">Uncharacterized protein</fullName>
    </submittedName>
</protein>
<evidence type="ECO:0000313" key="1">
    <source>
        <dbReference type="EMBL" id="CAB5392354.1"/>
    </source>
</evidence>
<evidence type="ECO:0000313" key="2">
    <source>
        <dbReference type="Proteomes" id="UP000684084"/>
    </source>
</evidence>
<dbReference type="Proteomes" id="UP000684084">
    <property type="component" value="Unassembled WGS sequence"/>
</dbReference>
<gene>
    <name evidence="1" type="ORF">CHRIB12_LOCUS22374</name>
</gene>
<dbReference type="EMBL" id="CAGKOT010000076">
    <property type="protein sequence ID" value="CAB5392354.1"/>
    <property type="molecule type" value="Genomic_DNA"/>
</dbReference>
<name>A0A915ZYU4_9GLOM</name>
<dbReference type="OrthoDB" id="10268782at2759"/>